<dbReference type="EC" id="4.2.1.33" evidence="3"/>
<gene>
    <name evidence="3 5" type="primary">leuD</name>
    <name evidence="5" type="ORF">WMO64_00790</name>
</gene>
<dbReference type="PANTHER" id="PTHR43345:SF2">
    <property type="entry name" value="3-ISOPROPYLMALATE DEHYDRATASE SMALL SUBUNIT 1"/>
    <property type="match status" value="1"/>
</dbReference>
<dbReference type="PANTHER" id="PTHR43345">
    <property type="entry name" value="3-ISOPROPYLMALATE DEHYDRATASE SMALL SUBUNIT 2-RELATED-RELATED"/>
    <property type="match status" value="1"/>
</dbReference>
<dbReference type="HAMAP" id="MF_01032">
    <property type="entry name" value="LeuD_type2"/>
    <property type="match status" value="1"/>
</dbReference>
<evidence type="ECO:0000313" key="6">
    <source>
        <dbReference type="Proteomes" id="UP001464378"/>
    </source>
</evidence>
<comment type="similarity">
    <text evidence="1 3">Belongs to the LeuD family. LeuD type 2 subfamily.</text>
</comment>
<reference evidence="5 6" key="1">
    <citation type="submission" date="2024-03" db="EMBL/GenBank/DDBJ databases">
        <title>Human intestinal bacterial collection.</title>
        <authorList>
            <person name="Pauvert C."/>
            <person name="Hitch T.C.A."/>
            <person name="Clavel T."/>
        </authorList>
    </citation>
    <scope>NUCLEOTIDE SEQUENCE [LARGE SCALE GENOMIC DNA]</scope>
    <source>
        <strain evidence="5 6">CLA-AP-H29</strain>
    </source>
</reference>
<evidence type="ECO:0000259" key="4">
    <source>
        <dbReference type="Pfam" id="PF00694"/>
    </source>
</evidence>
<sequence>MSHLIYGTALKYGDNINTDIISPPAYMELSIEEAARYAMSPVEDTFAARCKPGDLFVAEKNLGSGSSRETAPLTLRALGIKTIVAQSYARIFYRNCINLGILAIECPETDKISEGDKLEIDYQNGVIHNLTTGRELPCDPIPSHIMDLVARGGLVEYLKGRIKTS</sequence>
<dbReference type="Gene3D" id="3.20.19.10">
    <property type="entry name" value="Aconitase, domain 4"/>
    <property type="match status" value="1"/>
</dbReference>
<dbReference type="NCBIfam" id="TIGR02087">
    <property type="entry name" value="LEUD_arch"/>
    <property type="match status" value="1"/>
</dbReference>
<dbReference type="SUPFAM" id="SSF52016">
    <property type="entry name" value="LeuD/IlvD-like"/>
    <property type="match status" value="1"/>
</dbReference>
<evidence type="ECO:0000256" key="3">
    <source>
        <dbReference type="HAMAP-Rule" id="MF_01032"/>
    </source>
</evidence>
<dbReference type="InterPro" id="IPR000573">
    <property type="entry name" value="AconitaseA/IPMdHydase_ssu_swvl"/>
</dbReference>
<comment type="caution">
    <text evidence="5">The sequence shown here is derived from an EMBL/GenBank/DDBJ whole genome shotgun (WGS) entry which is preliminary data.</text>
</comment>
<keyword evidence="3" id="KW-0100">Branched-chain amino acid biosynthesis</keyword>
<protein>
    <recommendedName>
        <fullName evidence="3">3-isopropylmalate dehydratase small subunit</fullName>
        <ecNumber evidence="3">4.2.1.33</ecNumber>
    </recommendedName>
    <alternativeName>
        <fullName evidence="3">Alpha-IPM isomerase</fullName>
        <shortName evidence="3">IPMI</shortName>
    </alternativeName>
    <alternativeName>
        <fullName evidence="3">Isopropylmalate isomerase</fullName>
    </alternativeName>
</protein>
<evidence type="ECO:0000256" key="2">
    <source>
        <dbReference type="ARBA" id="ARBA00023239"/>
    </source>
</evidence>
<accession>A0ABV1E7I4</accession>
<dbReference type="GO" id="GO:0003861">
    <property type="term" value="F:3-isopropylmalate dehydratase activity"/>
    <property type="evidence" value="ECO:0007669"/>
    <property type="project" value="UniProtKB-EC"/>
</dbReference>
<evidence type="ECO:0000256" key="1">
    <source>
        <dbReference type="ARBA" id="ARBA00009869"/>
    </source>
</evidence>
<keyword evidence="3" id="KW-0028">Amino-acid biosynthesis</keyword>
<comment type="catalytic activity">
    <reaction evidence="3">
        <text>(2R,3S)-3-isopropylmalate = (2S)-2-isopropylmalate</text>
        <dbReference type="Rhea" id="RHEA:32287"/>
        <dbReference type="ChEBI" id="CHEBI:1178"/>
        <dbReference type="ChEBI" id="CHEBI:35121"/>
        <dbReference type="EC" id="4.2.1.33"/>
    </reaction>
</comment>
<dbReference type="CDD" id="cd01577">
    <property type="entry name" value="IPMI_Swivel"/>
    <property type="match status" value="1"/>
</dbReference>
<evidence type="ECO:0000313" key="5">
    <source>
        <dbReference type="EMBL" id="MEQ2442003.1"/>
    </source>
</evidence>
<name>A0ABV1E7I4_9FIRM</name>
<dbReference type="Proteomes" id="UP001464378">
    <property type="component" value="Unassembled WGS sequence"/>
</dbReference>
<keyword evidence="6" id="KW-1185">Reference proteome</keyword>
<organism evidence="5 6">
    <name type="scientific">Pseudoflavonifractor intestinihominis</name>
    <dbReference type="NCBI Taxonomy" id="3133171"/>
    <lineage>
        <taxon>Bacteria</taxon>
        <taxon>Bacillati</taxon>
        <taxon>Bacillota</taxon>
        <taxon>Clostridia</taxon>
        <taxon>Eubacteriales</taxon>
        <taxon>Oscillospiraceae</taxon>
        <taxon>Pseudoflavonifractor</taxon>
    </lineage>
</organism>
<proteinExistence type="inferred from homology"/>
<comment type="pathway">
    <text evidence="3">Amino-acid biosynthesis; L-leucine biosynthesis; L-leucine from 3-methyl-2-oxobutanoate: step 2/4.</text>
</comment>
<dbReference type="InterPro" id="IPR033940">
    <property type="entry name" value="IPMI_Swivel"/>
</dbReference>
<dbReference type="InterPro" id="IPR015928">
    <property type="entry name" value="Aconitase/3IPM_dehydase_swvl"/>
</dbReference>
<dbReference type="EMBL" id="JBBMFK010000001">
    <property type="protein sequence ID" value="MEQ2442003.1"/>
    <property type="molecule type" value="Genomic_DNA"/>
</dbReference>
<dbReference type="Pfam" id="PF00694">
    <property type="entry name" value="Aconitase_C"/>
    <property type="match status" value="1"/>
</dbReference>
<dbReference type="InterPro" id="IPR011827">
    <property type="entry name" value="LeuD_type2/HacB/DmdB"/>
</dbReference>
<keyword evidence="2 3" id="KW-0456">Lyase</keyword>
<comment type="function">
    <text evidence="3">Catalyzes the isomerization between 2-isopropylmalate and 3-isopropylmalate, via the formation of 2-isopropylmaleate.</text>
</comment>
<feature type="domain" description="Aconitase A/isopropylmalate dehydratase small subunit swivel" evidence="4">
    <location>
        <begin position="52"/>
        <end position="108"/>
    </location>
</feature>
<dbReference type="InterPro" id="IPR050075">
    <property type="entry name" value="LeuD"/>
</dbReference>
<dbReference type="RefSeq" id="WP_349230684.1">
    <property type="nucleotide sequence ID" value="NZ_JBBMFK010000001.1"/>
</dbReference>
<comment type="subunit">
    <text evidence="3">Heterodimer of LeuC and LeuD.</text>
</comment>
<keyword evidence="3" id="KW-0432">Leucine biosynthesis</keyword>